<comment type="caution">
    <text evidence="2">The sequence shown here is derived from an EMBL/GenBank/DDBJ whole genome shotgun (WGS) entry which is preliminary data.</text>
</comment>
<gene>
    <name evidence="2" type="ORF">GCM10012284_45190</name>
</gene>
<sequence length="99" mass="10978">MLDPEEKLAFDCMVTQLRADDPQFHRRTDQILRPRRRLRMIAAVVLWTMAPVCVLLGGWTGLIVAAISVWYGIHLLTKVPGSVTTPLGAATRRLPGASI</sequence>
<reference evidence="2" key="2">
    <citation type="submission" date="2020-09" db="EMBL/GenBank/DDBJ databases">
        <authorList>
            <person name="Sun Q."/>
            <person name="Zhou Y."/>
        </authorList>
    </citation>
    <scope>NUCLEOTIDE SEQUENCE</scope>
    <source>
        <strain evidence="2">CGMCC 4.7299</strain>
    </source>
</reference>
<dbReference type="Pfam" id="PF11239">
    <property type="entry name" value="DUF3040"/>
    <property type="match status" value="1"/>
</dbReference>
<keyword evidence="1" id="KW-0812">Transmembrane</keyword>
<feature type="transmembrane region" description="Helical" evidence="1">
    <location>
        <begin position="40"/>
        <end position="73"/>
    </location>
</feature>
<keyword evidence="1" id="KW-1133">Transmembrane helix</keyword>
<evidence type="ECO:0000313" key="3">
    <source>
        <dbReference type="Proteomes" id="UP000656042"/>
    </source>
</evidence>
<evidence type="ECO:0008006" key="4">
    <source>
        <dbReference type="Google" id="ProtNLM"/>
    </source>
</evidence>
<dbReference type="Proteomes" id="UP000656042">
    <property type="component" value="Unassembled WGS sequence"/>
</dbReference>
<evidence type="ECO:0000256" key="1">
    <source>
        <dbReference type="SAM" id="Phobius"/>
    </source>
</evidence>
<accession>A0A8J3C3X3</accession>
<protein>
    <recommendedName>
        <fullName evidence="4">DUF3040 domain-containing protein</fullName>
    </recommendedName>
</protein>
<dbReference type="InterPro" id="IPR021401">
    <property type="entry name" value="DUF3040"/>
</dbReference>
<dbReference type="AlphaFoldDB" id="A0A8J3C3X3"/>
<keyword evidence="1" id="KW-0472">Membrane</keyword>
<name>A0A8J3C3X3_9ACTN</name>
<dbReference type="RefSeq" id="WP_189081280.1">
    <property type="nucleotide sequence ID" value="NZ_BMMX01000024.1"/>
</dbReference>
<dbReference type="EMBL" id="BMMX01000024">
    <property type="protein sequence ID" value="GGL05819.1"/>
    <property type="molecule type" value="Genomic_DNA"/>
</dbReference>
<organism evidence="2 3">
    <name type="scientific">Mangrovihabitans endophyticus</name>
    <dbReference type="NCBI Taxonomy" id="1751298"/>
    <lineage>
        <taxon>Bacteria</taxon>
        <taxon>Bacillati</taxon>
        <taxon>Actinomycetota</taxon>
        <taxon>Actinomycetes</taxon>
        <taxon>Micromonosporales</taxon>
        <taxon>Micromonosporaceae</taxon>
        <taxon>Mangrovihabitans</taxon>
    </lineage>
</organism>
<evidence type="ECO:0000313" key="2">
    <source>
        <dbReference type="EMBL" id="GGL05819.1"/>
    </source>
</evidence>
<proteinExistence type="predicted"/>
<reference evidence="2" key="1">
    <citation type="journal article" date="2014" name="Int. J. Syst. Evol. Microbiol.">
        <title>Complete genome sequence of Corynebacterium casei LMG S-19264T (=DSM 44701T), isolated from a smear-ripened cheese.</title>
        <authorList>
            <consortium name="US DOE Joint Genome Institute (JGI-PGF)"/>
            <person name="Walter F."/>
            <person name="Albersmeier A."/>
            <person name="Kalinowski J."/>
            <person name="Ruckert C."/>
        </authorList>
    </citation>
    <scope>NUCLEOTIDE SEQUENCE</scope>
    <source>
        <strain evidence="2">CGMCC 4.7299</strain>
    </source>
</reference>
<keyword evidence="3" id="KW-1185">Reference proteome</keyword>